<sequence>MCIIYLSRFLSTNQEGKRRSGIIVSYLESFPDPLPSIGVYPQYPPGTKETKYR</sequence>
<dbReference type="EMBL" id="LAZR01006246">
    <property type="protein sequence ID" value="KKM93585.1"/>
    <property type="molecule type" value="Genomic_DNA"/>
</dbReference>
<dbReference type="AlphaFoldDB" id="A0A0F9NXH5"/>
<accession>A0A0F9NXH5</accession>
<reference evidence="1" key="1">
    <citation type="journal article" date="2015" name="Nature">
        <title>Complex archaea that bridge the gap between prokaryotes and eukaryotes.</title>
        <authorList>
            <person name="Spang A."/>
            <person name="Saw J.H."/>
            <person name="Jorgensen S.L."/>
            <person name="Zaremba-Niedzwiedzka K."/>
            <person name="Martijn J."/>
            <person name="Lind A.E."/>
            <person name="van Eijk R."/>
            <person name="Schleper C."/>
            <person name="Guy L."/>
            <person name="Ettema T.J."/>
        </authorList>
    </citation>
    <scope>NUCLEOTIDE SEQUENCE</scope>
</reference>
<evidence type="ECO:0000313" key="1">
    <source>
        <dbReference type="EMBL" id="KKM93585.1"/>
    </source>
</evidence>
<proteinExistence type="predicted"/>
<comment type="caution">
    <text evidence="1">The sequence shown here is derived from an EMBL/GenBank/DDBJ whole genome shotgun (WGS) entry which is preliminary data.</text>
</comment>
<name>A0A0F9NXH5_9ZZZZ</name>
<gene>
    <name evidence="1" type="ORF">LCGC14_1206940</name>
</gene>
<protein>
    <submittedName>
        <fullName evidence="1">Uncharacterized protein</fullName>
    </submittedName>
</protein>
<organism evidence="1">
    <name type="scientific">marine sediment metagenome</name>
    <dbReference type="NCBI Taxonomy" id="412755"/>
    <lineage>
        <taxon>unclassified sequences</taxon>
        <taxon>metagenomes</taxon>
        <taxon>ecological metagenomes</taxon>
    </lineage>
</organism>